<comment type="subunit">
    <text evidence="9">Associates with 90S and pre-40S pre-ribosomal particles.</text>
</comment>
<dbReference type="InParanoid" id="J4HSN8"/>
<evidence type="ECO:0000256" key="5">
    <source>
        <dbReference type="ARBA" id="ARBA00023054"/>
    </source>
</evidence>
<feature type="compositionally biased region" description="Basic residues" evidence="10">
    <location>
        <begin position="351"/>
        <end position="364"/>
    </location>
</feature>
<name>J4HSN8_9APHY</name>
<dbReference type="RefSeq" id="XP_012178320.1">
    <property type="nucleotide sequence ID" value="XM_012322930.1"/>
</dbReference>
<dbReference type="PANTHER" id="PTHR21738:SF0">
    <property type="entry name" value="RIBOSOMAL RNA PROCESSING PROTEIN 36 HOMOLOG"/>
    <property type="match status" value="1"/>
</dbReference>
<dbReference type="AlphaFoldDB" id="J4HSN8"/>
<dbReference type="OrthoDB" id="448446at2759"/>
<evidence type="ECO:0000256" key="3">
    <source>
        <dbReference type="ARBA" id="ARBA00022517"/>
    </source>
</evidence>
<keyword evidence="5" id="KW-0175">Coiled coil</keyword>
<evidence type="ECO:0000256" key="1">
    <source>
        <dbReference type="ARBA" id="ARBA00004604"/>
    </source>
</evidence>
<dbReference type="PANTHER" id="PTHR21738">
    <property type="entry name" value="RIBOSOMAL RNA PROCESSING PROTEIN 36 HOMOLOG"/>
    <property type="match status" value="1"/>
</dbReference>
<comment type="function">
    <text evidence="8 9">Component of the 90S pre-ribosome involved in the maturation of rRNAs. Required for early cleavages of the pre-RNAs in the 40S ribosomal subunit maturation pathway.</text>
</comment>
<feature type="region of interest" description="Disordered" evidence="10">
    <location>
        <begin position="124"/>
        <end position="208"/>
    </location>
</feature>
<dbReference type="Pfam" id="PF06102">
    <property type="entry name" value="RRP36"/>
    <property type="match status" value="1"/>
</dbReference>
<reference evidence="11 12" key="1">
    <citation type="journal article" date="2012" name="Appl. Environ. Microbiol.">
        <title>Short-read sequencing for genomic analysis of the brown rot fungus Fibroporia radiculosa.</title>
        <authorList>
            <person name="Tang J.D."/>
            <person name="Perkins A.D."/>
            <person name="Sonstegard T.S."/>
            <person name="Schroeder S.G."/>
            <person name="Burgess S.C."/>
            <person name="Diehl S.V."/>
        </authorList>
    </citation>
    <scope>NUCLEOTIDE SEQUENCE [LARGE SCALE GENOMIC DNA]</scope>
    <source>
        <strain evidence="11 12">TFFH 294</strain>
    </source>
</reference>
<feature type="compositionally biased region" description="Basic and acidic residues" evidence="10">
    <location>
        <begin position="280"/>
        <end position="308"/>
    </location>
</feature>
<keyword evidence="12" id="KW-1185">Reference proteome</keyword>
<dbReference type="InterPro" id="IPR009292">
    <property type="entry name" value="RRP36"/>
</dbReference>
<evidence type="ECO:0000256" key="7">
    <source>
        <dbReference type="ARBA" id="ARBA00023274"/>
    </source>
</evidence>
<feature type="region of interest" description="Disordered" evidence="10">
    <location>
        <begin position="1"/>
        <end position="104"/>
    </location>
</feature>
<dbReference type="GO" id="GO:0030686">
    <property type="term" value="C:90S preribosome"/>
    <property type="evidence" value="ECO:0007669"/>
    <property type="project" value="TreeGrafter"/>
</dbReference>
<sequence length="399" mass="44393">MARRHAQRSDTLRARAIPPPENKLNHRGGIQHALPSASTSDSSDEEALTNESSIGSDEDFNDEDAQEDLDPDAPRVSQYVHEEELVEDEDGAESADEDERRPFRLIAAEQDELASLSFGALRKAQQALARATALSSEDETSSDEDDDPEHESIIDRPPGPSKGKGREVEKSQGSKTEIPKRKNKHAPTEVTSKKPVPRRKLGAEVAKPVSRDPRFLSLAGEWSPSQFRAQYGFLSEMHTQEMKTLRDNLKRARKLLASSPRDLREERQLEVQRLEQALKRAESSVNKDRREKVEQDALEKVTKEEREKRKAGKGAWYLKKGDKKELLLRAKYDALAASGGRGAVKKAIEKKQKKVNQKEKKKRPFAPGSGGSAGRPLKRLGDGSGGAGGERSSKRQRIS</sequence>
<evidence type="ECO:0000256" key="9">
    <source>
        <dbReference type="RuleBase" id="RU368027"/>
    </source>
</evidence>
<dbReference type="FunCoup" id="J4HSN8">
    <property type="interactions" value="271"/>
</dbReference>
<dbReference type="EMBL" id="HE796911">
    <property type="protein sequence ID" value="CCL99037.1"/>
    <property type="molecule type" value="Genomic_DNA"/>
</dbReference>
<protein>
    <recommendedName>
        <fullName evidence="9">rRNA biogenesis protein RRP36</fullName>
    </recommendedName>
</protein>
<feature type="compositionally biased region" description="Low complexity" evidence="10">
    <location>
        <begin position="124"/>
        <end position="135"/>
    </location>
</feature>
<evidence type="ECO:0000256" key="2">
    <source>
        <dbReference type="ARBA" id="ARBA00009418"/>
    </source>
</evidence>
<keyword evidence="7 9" id="KW-0687">Ribonucleoprotein</keyword>
<keyword evidence="3 9" id="KW-0690">Ribosome biogenesis</keyword>
<feature type="compositionally biased region" description="Acidic residues" evidence="10">
    <location>
        <begin position="56"/>
        <end position="71"/>
    </location>
</feature>
<feature type="region of interest" description="Disordered" evidence="10">
    <location>
        <begin position="338"/>
        <end position="399"/>
    </location>
</feature>
<dbReference type="GO" id="GO:0005730">
    <property type="term" value="C:nucleolus"/>
    <property type="evidence" value="ECO:0007669"/>
    <property type="project" value="UniProtKB-SubCell"/>
</dbReference>
<comment type="similarity">
    <text evidence="2 9">Belongs to the RRP36 family.</text>
</comment>
<gene>
    <name evidence="11" type="ORF">FIBRA_01046</name>
</gene>
<evidence type="ECO:0000256" key="6">
    <source>
        <dbReference type="ARBA" id="ARBA00023242"/>
    </source>
</evidence>
<evidence type="ECO:0000256" key="4">
    <source>
        <dbReference type="ARBA" id="ARBA00022552"/>
    </source>
</evidence>
<accession>J4HSN8</accession>
<feature type="compositionally biased region" description="Basic and acidic residues" evidence="10">
    <location>
        <begin position="164"/>
        <end position="180"/>
    </location>
</feature>
<evidence type="ECO:0000256" key="8">
    <source>
        <dbReference type="ARBA" id="ARBA00025053"/>
    </source>
</evidence>
<proteinExistence type="inferred from homology"/>
<evidence type="ECO:0000256" key="10">
    <source>
        <dbReference type="SAM" id="MobiDB-lite"/>
    </source>
</evidence>
<feature type="compositionally biased region" description="Acidic residues" evidence="10">
    <location>
        <begin position="84"/>
        <end position="97"/>
    </location>
</feature>
<dbReference type="Proteomes" id="UP000006352">
    <property type="component" value="Unassembled WGS sequence"/>
</dbReference>
<keyword evidence="6 9" id="KW-0539">Nucleus</keyword>
<dbReference type="GeneID" id="24093948"/>
<dbReference type="STRING" id="599839.J4HSN8"/>
<feature type="compositionally biased region" description="Acidic residues" evidence="10">
    <location>
        <begin position="136"/>
        <end position="149"/>
    </location>
</feature>
<organism evidence="11 12">
    <name type="scientific">Fibroporia radiculosa</name>
    <dbReference type="NCBI Taxonomy" id="599839"/>
    <lineage>
        <taxon>Eukaryota</taxon>
        <taxon>Fungi</taxon>
        <taxon>Dikarya</taxon>
        <taxon>Basidiomycota</taxon>
        <taxon>Agaricomycotina</taxon>
        <taxon>Agaricomycetes</taxon>
        <taxon>Polyporales</taxon>
        <taxon>Fibroporiaceae</taxon>
        <taxon>Fibroporia</taxon>
    </lineage>
</organism>
<evidence type="ECO:0000313" key="12">
    <source>
        <dbReference type="Proteomes" id="UP000006352"/>
    </source>
</evidence>
<dbReference type="HOGENOM" id="CLU_048802_1_0_1"/>
<keyword evidence="4 9" id="KW-0698">rRNA processing</keyword>
<dbReference type="GO" id="GO:0000462">
    <property type="term" value="P:maturation of SSU-rRNA from tricistronic rRNA transcript (SSU-rRNA, 5.8S rRNA, LSU-rRNA)"/>
    <property type="evidence" value="ECO:0007669"/>
    <property type="project" value="TreeGrafter"/>
</dbReference>
<evidence type="ECO:0000313" key="11">
    <source>
        <dbReference type="EMBL" id="CCL99037.1"/>
    </source>
</evidence>
<comment type="subcellular location">
    <subcellularLocation>
        <location evidence="1 9">Nucleus</location>
        <location evidence="1 9">Nucleolus</location>
    </subcellularLocation>
</comment>
<feature type="region of interest" description="Disordered" evidence="10">
    <location>
        <begin position="280"/>
        <end position="315"/>
    </location>
</feature>